<keyword evidence="2 4" id="KW-0547">Nucleotide-binding</keyword>
<dbReference type="PANTHER" id="PTHR23407">
    <property type="entry name" value="ATPASE INHIBITOR/5-FORMYLTETRAHYDROFOLATE CYCLO-LIGASE"/>
    <property type="match status" value="1"/>
</dbReference>
<accession>D9SD67</accession>
<protein>
    <recommendedName>
        <fullName evidence="5">5-formyltetrahydrofolate cyclo-ligase</fullName>
        <ecNumber evidence="5">6.3.3.2</ecNumber>
    </recommendedName>
</protein>
<dbReference type="InterPro" id="IPR002698">
    <property type="entry name" value="FTHF_cligase"/>
</dbReference>
<dbReference type="Proteomes" id="UP000001235">
    <property type="component" value="Chromosome"/>
</dbReference>
<keyword evidence="5" id="KW-0460">Magnesium</keyword>
<dbReference type="EC" id="6.3.3.2" evidence="5"/>
<dbReference type="STRING" id="395494.Galf_2669"/>
<dbReference type="NCBIfam" id="TIGR02727">
    <property type="entry name" value="MTHFS_bact"/>
    <property type="match status" value="1"/>
</dbReference>
<feature type="binding site" evidence="4">
    <location>
        <position position="51"/>
    </location>
    <ligand>
        <name>substrate</name>
    </ligand>
</feature>
<dbReference type="GO" id="GO:0009396">
    <property type="term" value="P:folic acid-containing compound biosynthetic process"/>
    <property type="evidence" value="ECO:0007669"/>
    <property type="project" value="TreeGrafter"/>
</dbReference>
<proteinExistence type="inferred from homology"/>
<evidence type="ECO:0000313" key="6">
    <source>
        <dbReference type="EMBL" id="ADL56665.1"/>
    </source>
</evidence>
<evidence type="ECO:0000256" key="1">
    <source>
        <dbReference type="ARBA" id="ARBA00010638"/>
    </source>
</evidence>
<keyword evidence="6" id="KW-0436">Ligase</keyword>
<dbReference type="eggNOG" id="COG0212">
    <property type="taxonomic scope" value="Bacteria"/>
</dbReference>
<dbReference type="InterPro" id="IPR024185">
    <property type="entry name" value="FTHF_cligase-like_sf"/>
</dbReference>
<organism evidence="6 7">
    <name type="scientific">Gallionella capsiferriformans (strain ES-2)</name>
    <name type="common">Gallionella ferruginea capsiferriformans (strain ES-2)</name>
    <dbReference type="NCBI Taxonomy" id="395494"/>
    <lineage>
        <taxon>Bacteria</taxon>
        <taxon>Pseudomonadati</taxon>
        <taxon>Pseudomonadota</taxon>
        <taxon>Betaproteobacteria</taxon>
        <taxon>Nitrosomonadales</taxon>
        <taxon>Gallionellaceae</taxon>
        <taxon>Gallionella</taxon>
    </lineage>
</organism>
<dbReference type="GO" id="GO:0005524">
    <property type="term" value="F:ATP binding"/>
    <property type="evidence" value="ECO:0007669"/>
    <property type="project" value="UniProtKB-KW"/>
</dbReference>
<comment type="catalytic activity">
    <reaction evidence="5">
        <text>(6S)-5-formyl-5,6,7,8-tetrahydrofolate + ATP = (6R)-5,10-methenyltetrahydrofolate + ADP + phosphate</text>
        <dbReference type="Rhea" id="RHEA:10488"/>
        <dbReference type="ChEBI" id="CHEBI:30616"/>
        <dbReference type="ChEBI" id="CHEBI:43474"/>
        <dbReference type="ChEBI" id="CHEBI:57455"/>
        <dbReference type="ChEBI" id="CHEBI:57457"/>
        <dbReference type="ChEBI" id="CHEBI:456216"/>
        <dbReference type="EC" id="6.3.3.2"/>
    </reaction>
</comment>
<keyword evidence="7" id="KW-1185">Reference proteome</keyword>
<keyword evidence="5" id="KW-0479">Metal-binding</keyword>
<reference evidence="6 7" key="1">
    <citation type="submission" date="2010-08" db="EMBL/GenBank/DDBJ databases">
        <title>Complete sequence of Gallionella capsiferriformans ES-2.</title>
        <authorList>
            <consortium name="US DOE Joint Genome Institute"/>
            <person name="Lucas S."/>
            <person name="Copeland A."/>
            <person name="Lapidus A."/>
            <person name="Cheng J.-F."/>
            <person name="Bruce D."/>
            <person name="Goodwin L."/>
            <person name="Pitluck S."/>
            <person name="Chertkov O."/>
            <person name="Davenport K.W."/>
            <person name="Detter J.C."/>
            <person name="Han C."/>
            <person name="Tapia R."/>
            <person name="Land M."/>
            <person name="Hauser L."/>
            <person name="Chang Y.-J."/>
            <person name="Jeffries C."/>
            <person name="Kyrpides N."/>
            <person name="Ivanova N."/>
            <person name="Mikhailova N."/>
            <person name="Shelobolina E.S."/>
            <person name="Picardal F."/>
            <person name="Roden E."/>
            <person name="Emerson D."/>
            <person name="Woyke T."/>
        </authorList>
    </citation>
    <scope>NUCLEOTIDE SEQUENCE [LARGE SCALE GENOMIC DNA]</scope>
    <source>
        <strain evidence="6 7">ES-2</strain>
    </source>
</reference>
<dbReference type="AlphaFoldDB" id="D9SD67"/>
<dbReference type="EMBL" id="CP002159">
    <property type="protein sequence ID" value="ADL56665.1"/>
    <property type="molecule type" value="Genomic_DNA"/>
</dbReference>
<comment type="similarity">
    <text evidence="1 5">Belongs to the 5-formyltetrahydrofolate cyclo-ligase family.</text>
</comment>
<feature type="binding site" evidence="4">
    <location>
        <begin position="5"/>
        <end position="9"/>
    </location>
    <ligand>
        <name>ATP</name>
        <dbReference type="ChEBI" id="CHEBI:30616"/>
    </ligand>
</feature>
<gene>
    <name evidence="6" type="ordered locus">Galf_2669</name>
</gene>
<dbReference type="GO" id="GO:0046872">
    <property type="term" value="F:metal ion binding"/>
    <property type="evidence" value="ECO:0007669"/>
    <property type="project" value="UniProtKB-KW"/>
</dbReference>
<dbReference type="GO" id="GO:0035999">
    <property type="term" value="P:tetrahydrofolate interconversion"/>
    <property type="evidence" value="ECO:0007669"/>
    <property type="project" value="TreeGrafter"/>
</dbReference>
<evidence type="ECO:0000256" key="3">
    <source>
        <dbReference type="ARBA" id="ARBA00022840"/>
    </source>
</evidence>
<feature type="binding site" evidence="4">
    <location>
        <begin position="137"/>
        <end position="145"/>
    </location>
    <ligand>
        <name>ATP</name>
        <dbReference type="ChEBI" id="CHEBI:30616"/>
    </ligand>
</feature>
<evidence type="ECO:0000256" key="2">
    <source>
        <dbReference type="ARBA" id="ARBA00022741"/>
    </source>
</evidence>
<feature type="binding site" evidence="4">
    <location>
        <position position="56"/>
    </location>
    <ligand>
        <name>substrate</name>
    </ligand>
</feature>
<keyword evidence="3 4" id="KW-0067">ATP-binding</keyword>
<dbReference type="RefSeq" id="WP_013294584.1">
    <property type="nucleotide sequence ID" value="NC_014394.1"/>
</dbReference>
<dbReference type="Pfam" id="PF01812">
    <property type="entry name" value="5-FTHF_cyc-lig"/>
    <property type="match status" value="1"/>
</dbReference>
<dbReference type="HOGENOM" id="CLU_066245_1_1_4"/>
<dbReference type="GO" id="GO:0030272">
    <property type="term" value="F:5-formyltetrahydrofolate cyclo-ligase activity"/>
    <property type="evidence" value="ECO:0007669"/>
    <property type="project" value="UniProtKB-EC"/>
</dbReference>
<sequence>MQAIKQAIRKNILAAREQLHAQVRAAYNAAITERLLQLPEYRQATTVLGYMNFGSEYASDLWVERVLAEGKQLALPKVNRLTNTLDLYRVDDLENQLASGLWGIREPVIERCERLDDINEVEFVLLPGIAFCRNGARLGYGGGFYDKLLAHITHRTALVTAAYGLQIVTSIPQEATDIKVDRIVTEAETIECNREFIRPDF</sequence>
<comment type="cofactor">
    <cofactor evidence="5">
        <name>Mg(2+)</name>
        <dbReference type="ChEBI" id="CHEBI:18420"/>
    </cofactor>
</comment>
<dbReference type="Gene3D" id="3.40.50.10420">
    <property type="entry name" value="NagB/RpiA/CoA transferase-like"/>
    <property type="match status" value="1"/>
</dbReference>
<dbReference type="PANTHER" id="PTHR23407:SF1">
    <property type="entry name" value="5-FORMYLTETRAHYDROFOLATE CYCLO-LIGASE"/>
    <property type="match status" value="1"/>
</dbReference>
<evidence type="ECO:0000256" key="5">
    <source>
        <dbReference type="RuleBase" id="RU361279"/>
    </source>
</evidence>
<dbReference type="PIRSF" id="PIRSF006806">
    <property type="entry name" value="FTHF_cligase"/>
    <property type="match status" value="1"/>
</dbReference>
<dbReference type="KEGG" id="gca:Galf_2669"/>
<dbReference type="OrthoDB" id="9801938at2"/>
<evidence type="ECO:0000256" key="4">
    <source>
        <dbReference type="PIRSR" id="PIRSR006806-1"/>
    </source>
</evidence>
<dbReference type="SUPFAM" id="SSF100950">
    <property type="entry name" value="NagB/RpiA/CoA transferase-like"/>
    <property type="match status" value="1"/>
</dbReference>
<name>D9SD67_GALCS</name>
<evidence type="ECO:0000313" key="7">
    <source>
        <dbReference type="Proteomes" id="UP000001235"/>
    </source>
</evidence>
<dbReference type="InterPro" id="IPR037171">
    <property type="entry name" value="NagB/RpiA_transferase-like"/>
</dbReference>